<dbReference type="NCBIfam" id="TIGR00017">
    <property type="entry name" value="cmk"/>
    <property type="match status" value="1"/>
</dbReference>
<evidence type="ECO:0000256" key="7">
    <source>
        <dbReference type="ARBA" id="ARBA00022840"/>
    </source>
</evidence>
<dbReference type="EMBL" id="CP016303">
    <property type="protein sequence ID" value="ASX26782.1"/>
    <property type="molecule type" value="Genomic_DNA"/>
</dbReference>
<evidence type="ECO:0000313" key="12">
    <source>
        <dbReference type="Proteomes" id="UP000216438"/>
    </source>
</evidence>
<dbReference type="GO" id="GO:0005829">
    <property type="term" value="C:cytosol"/>
    <property type="evidence" value="ECO:0007669"/>
    <property type="project" value="TreeGrafter"/>
</dbReference>
<dbReference type="OrthoDB" id="9807434at2"/>
<dbReference type="InterPro" id="IPR027417">
    <property type="entry name" value="P-loop_NTPase"/>
</dbReference>
<evidence type="ECO:0000256" key="8">
    <source>
        <dbReference type="ARBA" id="ARBA00047615"/>
    </source>
</evidence>
<reference evidence="12" key="1">
    <citation type="submission" date="2016-06" db="EMBL/GenBank/DDBJ databases">
        <authorList>
            <person name="Chen W."/>
            <person name="Hasegawa D.K."/>
        </authorList>
    </citation>
    <scope>NUCLEOTIDE SEQUENCE [LARGE SCALE GENOMIC DNA]</scope>
    <source>
        <strain evidence="12">MEAM1</strain>
    </source>
</reference>
<dbReference type="RefSeq" id="WP_016856882.1">
    <property type="nucleotide sequence ID" value="NZ_CP016303.1"/>
</dbReference>
<evidence type="ECO:0000256" key="3">
    <source>
        <dbReference type="ARBA" id="ARBA00022490"/>
    </source>
</evidence>
<dbReference type="GO" id="GO:0005524">
    <property type="term" value="F:ATP binding"/>
    <property type="evidence" value="ECO:0007669"/>
    <property type="project" value="UniProtKB-UniRule"/>
</dbReference>
<reference evidence="11 12" key="2">
    <citation type="submission" date="2017-09" db="EMBL/GenBank/DDBJ databases">
        <title>The genome of whitefly Bemisia tabaci, a global crop pest, provides novel insights into virus transmission, host adaptation and insecticide resistance.</title>
        <authorList>
            <person name="Kaur N."/>
            <person name="Kliot A."/>
            <person name="Pinheiro P.V."/>
            <person name="Luan J."/>
            <person name="Zheng Y."/>
            <person name="Liu W."/>
            <person name="Sun H."/>
            <person name="Yang X."/>
            <person name="Xu Y."/>
            <person name="Luo Y."/>
            <person name="Kruse A."/>
            <person name="Fisher T.W."/>
            <person name="Nelson D.R."/>
            <person name="Elimelech M."/>
            <person name="MacCoss M."/>
            <person name="Johnson R."/>
            <person name="Cohen E."/>
            <person name="Hunter W.B."/>
            <person name="Brown J.K."/>
            <person name="Jander G."/>
            <person name="Cilia M."/>
            <person name="Douglas A.E."/>
            <person name="Ghanim M."/>
            <person name="Simmons A.M."/>
            <person name="Wintermantel W.M."/>
            <person name="Ling K.-S."/>
            <person name="Fei Z."/>
        </authorList>
    </citation>
    <scope>NUCLEOTIDE SEQUENCE [LARGE SCALE GENOMIC DNA]</scope>
    <source>
        <strain evidence="11 12">MEAM1</strain>
    </source>
</reference>
<comment type="similarity">
    <text evidence="2 10">Belongs to the cytidylate kinase family. Type 1 subfamily.</text>
</comment>
<dbReference type="HAMAP" id="MF_00238">
    <property type="entry name" value="Cytidyl_kinase_type1"/>
    <property type="match status" value="1"/>
</dbReference>
<keyword evidence="6 10" id="KW-0418">Kinase</keyword>
<dbReference type="GO" id="GO:0036431">
    <property type="term" value="F:dCMP kinase activity"/>
    <property type="evidence" value="ECO:0007669"/>
    <property type="project" value="InterPro"/>
</dbReference>
<evidence type="ECO:0000256" key="5">
    <source>
        <dbReference type="ARBA" id="ARBA00022741"/>
    </source>
</evidence>
<evidence type="ECO:0000256" key="9">
    <source>
        <dbReference type="ARBA" id="ARBA00048478"/>
    </source>
</evidence>
<keyword evidence="3 10" id="KW-0963">Cytoplasm</keyword>
<dbReference type="GO" id="GO:0015949">
    <property type="term" value="P:nucleobase-containing small molecule interconversion"/>
    <property type="evidence" value="ECO:0007669"/>
    <property type="project" value="TreeGrafter"/>
</dbReference>
<dbReference type="Proteomes" id="UP000216438">
    <property type="component" value="Chromosome"/>
</dbReference>
<dbReference type="AlphaFoldDB" id="A0A249E1A5"/>
<dbReference type="GO" id="GO:0036430">
    <property type="term" value="F:CMP kinase activity"/>
    <property type="evidence" value="ECO:0007669"/>
    <property type="project" value="RHEA"/>
</dbReference>
<dbReference type="Pfam" id="PF02224">
    <property type="entry name" value="Cytidylate_kin"/>
    <property type="match status" value="1"/>
</dbReference>
<comment type="subcellular location">
    <subcellularLocation>
        <location evidence="1 10">Cytoplasm</location>
    </subcellularLocation>
</comment>
<dbReference type="EC" id="2.7.4.25" evidence="10"/>
<keyword evidence="4 10" id="KW-0808">Transferase</keyword>
<sequence length="226" mass="25170">MKKVNQVLTVDGPSGAGKGTLCQALADYLGWHLLDSGAIYRVLALAALRHQIDFSMEADLIALAIHLDVSFQSQNRCLRVMLDKEDVSDKIRTELVAHSASQLASLPKVREALLERQRAFQKAPGLIADGRDMGTLVFPDAFIKIFLHASPQERARRRMIELQKKGVNVTLLSILSKMNDRDNRDATRQIAPLLPASDALIIDSTHMPAQEVVEQVLEHAKKWLTF</sequence>
<keyword evidence="7 10" id="KW-0067">ATP-binding</keyword>
<dbReference type="InterPro" id="IPR011994">
    <property type="entry name" value="Cytidylate_kinase_dom"/>
</dbReference>
<dbReference type="CDD" id="cd02020">
    <property type="entry name" value="CMPK"/>
    <property type="match status" value="1"/>
</dbReference>
<comment type="catalytic activity">
    <reaction evidence="9 10">
        <text>CMP + ATP = CDP + ADP</text>
        <dbReference type="Rhea" id="RHEA:11600"/>
        <dbReference type="ChEBI" id="CHEBI:30616"/>
        <dbReference type="ChEBI" id="CHEBI:58069"/>
        <dbReference type="ChEBI" id="CHEBI:60377"/>
        <dbReference type="ChEBI" id="CHEBI:456216"/>
        <dbReference type="EC" id="2.7.4.25"/>
    </reaction>
</comment>
<organism evidence="11 12">
    <name type="scientific">Candidatus Hamiltonella defensa</name>
    <name type="common">Bemisia tabaci</name>
    <dbReference type="NCBI Taxonomy" id="672795"/>
    <lineage>
        <taxon>Bacteria</taxon>
        <taxon>Pseudomonadati</taxon>
        <taxon>Pseudomonadota</taxon>
        <taxon>Gammaproteobacteria</taxon>
        <taxon>Enterobacterales</taxon>
        <taxon>Enterobacteriaceae</taxon>
        <taxon>aphid secondary symbionts</taxon>
        <taxon>Candidatus Williamhamiltonella</taxon>
    </lineage>
</organism>
<protein>
    <recommendedName>
        <fullName evidence="10">Cytidylate kinase</fullName>
        <shortName evidence="10">CK</shortName>
        <ecNumber evidence="10">2.7.4.25</ecNumber>
    </recommendedName>
    <alternativeName>
        <fullName evidence="10">Cytidine monophosphate kinase</fullName>
        <shortName evidence="10">CMP kinase</shortName>
    </alternativeName>
</protein>
<dbReference type="Gene3D" id="3.40.50.300">
    <property type="entry name" value="P-loop containing nucleotide triphosphate hydrolases"/>
    <property type="match status" value="1"/>
</dbReference>
<evidence type="ECO:0000313" key="11">
    <source>
        <dbReference type="EMBL" id="ASX26782.1"/>
    </source>
</evidence>
<dbReference type="GO" id="GO:0006220">
    <property type="term" value="P:pyrimidine nucleotide metabolic process"/>
    <property type="evidence" value="ECO:0007669"/>
    <property type="project" value="UniProtKB-UniRule"/>
</dbReference>
<gene>
    <name evidence="10" type="primary">cmk</name>
    <name evidence="11" type="ORF">BA171_07120</name>
</gene>
<comment type="catalytic activity">
    <reaction evidence="8 10">
        <text>dCMP + ATP = dCDP + ADP</text>
        <dbReference type="Rhea" id="RHEA:25094"/>
        <dbReference type="ChEBI" id="CHEBI:30616"/>
        <dbReference type="ChEBI" id="CHEBI:57566"/>
        <dbReference type="ChEBI" id="CHEBI:58593"/>
        <dbReference type="ChEBI" id="CHEBI:456216"/>
        <dbReference type="EC" id="2.7.4.25"/>
    </reaction>
</comment>
<evidence type="ECO:0000256" key="10">
    <source>
        <dbReference type="HAMAP-Rule" id="MF_00238"/>
    </source>
</evidence>
<name>A0A249E1A5_9ENTR</name>
<dbReference type="InterPro" id="IPR003136">
    <property type="entry name" value="Cytidylate_kin"/>
</dbReference>
<dbReference type="PANTHER" id="PTHR21299:SF2">
    <property type="entry name" value="CYTIDYLATE KINASE"/>
    <property type="match status" value="1"/>
</dbReference>
<evidence type="ECO:0000256" key="6">
    <source>
        <dbReference type="ARBA" id="ARBA00022777"/>
    </source>
</evidence>
<keyword evidence="5 10" id="KW-0547">Nucleotide-binding</keyword>
<accession>A0A249E1A5</accession>
<evidence type="ECO:0000256" key="2">
    <source>
        <dbReference type="ARBA" id="ARBA00009427"/>
    </source>
</evidence>
<feature type="binding site" evidence="10">
    <location>
        <begin position="12"/>
        <end position="20"/>
    </location>
    <ligand>
        <name>ATP</name>
        <dbReference type="ChEBI" id="CHEBI:30616"/>
    </ligand>
</feature>
<evidence type="ECO:0000256" key="1">
    <source>
        <dbReference type="ARBA" id="ARBA00004496"/>
    </source>
</evidence>
<evidence type="ECO:0000256" key="4">
    <source>
        <dbReference type="ARBA" id="ARBA00022679"/>
    </source>
</evidence>
<dbReference type="FunFam" id="3.40.50.300:FF:000262">
    <property type="entry name" value="Cytidylate kinase"/>
    <property type="match status" value="1"/>
</dbReference>
<dbReference type="PANTHER" id="PTHR21299">
    <property type="entry name" value="CYTIDYLATE KINASE/PANTOATE-BETA-ALANINE LIGASE"/>
    <property type="match status" value="1"/>
</dbReference>
<proteinExistence type="inferred from homology"/>
<dbReference type="SUPFAM" id="SSF52540">
    <property type="entry name" value="P-loop containing nucleoside triphosphate hydrolases"/>
    <property type="match status" value="1"/>
</dbReference>